<dbReference type="OrthoDB" id="346907at2759"/>
<accession>A0A0H2S3Z3</accession>
<dbReference type="InterPro" id="IPR008271">
    <property type="entry name" value="Ser/Thr_kinase_AS"/>
</dbReference>
<name>A0A0H2S3Z3_9AGAM</name>
<dbReference type="SUPFAM" id="SSF56112">
    <property type="entry name" value="Protein kinase-like (PK-like)"/>
    <property type="match status" value="1"/>
</dbReference>
<dbReference type="GO" id="GO:0004674">
    <property type="term" value="F:protein serine/threonine kinase activity"/>
    <property type="evidence" value="ECO:0007669"/>
    <property type="project" value="TreeGrafter"/>
</dbReference>
<dbReference type="Pfam" id="PF07714">
    <property type="entry name" value="PK_Tyr_Ser-Thr"/>
    <property type="match status" value="1"/>
</dbReference>
<dbReference type="STRING" id="27342.A0A0H2S3Z3"/>
<proteinExistence type="predicted"/>
<dbReference type="InterPro" id="IPR001245">
    <property type="entry name" value="Ser-Thr/Tyr_kinase_cat_dom"/>
</dbReference>
<dbReference type="PANTHER" id="PTHR44329:SF214">
    <property type="entry name" value="PROTEIN KINASE DOMAIN-CONTAINING PROTEIN"/>
    <property type="match status" value="1"/>
</dbReference>
<gene>
    <name evidence="2" type="ORF">SCHPADRAFT_818900</name>
</gene>
<dbReference type="PROSITE" id="PS50011">
    <property type="entry name" value="PROTEIN_KINASE_DOM"/>
    <property type="match status" value="1"/>
</dbReference>
<dbReference type="InterPro" id="IPR011009">
    <property type="entry name" value="Kinase-like_dom_sf"/>
</dbReference>
<dbReference type="InterPro" id="IPR051681">
    <property type="entry name" value="Ser/Thr_Kinases-Pseudokinases"/>
</dbReference>
<evidence type="ECO:0000259" key="1">
    <source>
        <dbReference type="PROSITE" id="PS50011"/>
    </source>
</evidence>
<reference evidence="2 3" key="1">
    <citation type="submission" date="2015-04" db="EMBL/GenBank/DDBJ databases">
        <title>Complete genome sequence of Schizopora paradoxa KUC8140, a cosmopolitan wood degrader in East Asia.</title>
        <authorList>
            <consortium name="DOE Joint Genome Institute"/>
            <person name="Min B."/>
            <person name="Park H."/>
            <person name="Jang Y."/>
            <person name="Kim J.-J."/>
            <person name="Kim K.H."/>
            <person name="Pangilinan J."/>
            <person name="Lipzen A."/>
            <person name="Riley R."/>
            <person name="Grigoriev I.V."/>
            <person name="Spatafora J.W."/>
            <person name="Choi I.-G."/>
        </authorList>
    </citation>
    <scope>NUCLEOTIDE SEQUENCE [LARGE SCALE GENOMIC DNA]</scope>
    <source>
        <strain evidence="2 3">KUC8140</strain>
    </source>
</reference>
<dbReference type="PROSITE" id="PS00108">
    <property type="entry name" value="PROTEIN_KINASE_ST"/>
    <property type="match status" value="1"/>
</dbReference>
<keyword evidence="3" id="KW-1185">Reference proteome</keyword>
<keyword evidence="2" id="KW-0808">Transferase</keyword>
<feature type="domain" description="Protein kinase" evidence="1">
    <location>
        <begin position="1"/>
        <end position="193"/>
    </location>
</feature>
<dbReference type="AlphaFoldDB" id="A0A0H2S3Z3"/>
<dbReference type="SMART" id="SM00220">
    <property type="entry name" value="S_TKc"/>
    <property type="match status" value="1"/>
</dbReference>
<sequence>SLVSPWMPHGTSKRYLETRSPGEKIRILTNVADGLCYLHRYDVVHGDIKGDNILIDESFEPRLADFGLSKIVSESKAVGDTITHTQGFFGSIRWTAKELFSSPEEFGPPCVTKESDIWAFGMTILELFTSLPPYHKIRSDPQVIIAIHNGRLPEQPDGDCGLDDDMWALCTSCWAENPALRPTTKSLAKRLWELEVK</sequence>
<organism evidence="2 3">
    <name type="scientific">Schizopora paradoxa</name>
    <dbReference type="NCBI Taxonomy" id="27342"/>
    <lineage>
        <taxon>Eukaryota</taxon>
        <taxon>Fungi</taxon>
        <taxon>Dikarya</taxon>
        <taxon>Basidiomycota</taxon>
        <taxon>Agaricomycotina</taxon>
        <taxon>Agaricomycetes</taxon>
        <taxon>Hymenochaetales</taxon>
        <taxon>Schizoporaceae</taxon>
        <taxon>Schizopora</taxon>
    </lineage>
</organism>
<protein>
    <submittedName>
        <fullName evidence="2">Kinase-like protein</fullName>
    </submittedName>
</protein>
<feature type="non-terminal residue" evidence="2">
    <location>
        <position position="1"/>
    </location>
</feature>
<evidence type="ECO:0000313" key="3">
    <source>
        <dbReference type="Proteomes" id="UP000053477"/>
    </source>
</evidence>
<dbReference type="InterPro" id="IPR000719">
    <property type="entry name" value="Prot_kinase_dom"/>
</dbReference>
<dbReference type="Proteomes" id="UP000053477">
    <property type="component" value="Unassembled WGS sequence"/>
</dbReference>
<dbReference type="InParanoid" id="A0A0H2S3Z3"/>
<evidence type="ECO:0000313" key="2">
    <source>
        <dbReference type="EMBL" id="KLO18970.1"/>
    </source>
</evidence>
<dbReference type="EMBL" id="KQ085890">
    <property type="protein sequence ID" value="KLO18970.1"/>
    <property type="molecule type" value="Genomic_DNA"/>
</dbReference>
<dbReference type="GO" id="GO:0005524">
    <property type="term" value="F:ATP binding"/>
    <property type="evidence" value="ECO:0007669"/>
    <property type="project" value="InterPro"/>
</dbReference>
<dbReference type="Gene3D" id="1.10.510.10">
    <property type="entry name" value="Transferase(Phosphotransferase) domain 1"/>
    <property type="match status" value="1"/>
</dbReference>
<dbReference type="PANTHER" id="PTHR44329">
    <property type="entry name" value="SERINE/THREONINE-PROTEIN KINASE TNNI3K-RELATED"/>
    <property type="match status" value="1"/>
</dbReference>
<keyword evidence="2" id="KW-0418">Kinase</keyword>